<sequence>MSEPKRTPARRKARELAKLLRAERPDYAYLKEVFRQLRAELEVEVPGPSRRLPWVPSEEQVRALYGAVWRTRRTGDLVLIKTFLYTGVRVSELVKIKLADVDLDACQIRINVGKGKKDRVVPFAPAFKETLALHVRGRRDEGGEYLFESSWKRRYSDRGVRKMLERYAVLAGIERTISPHKLRHFLLTWLKKQGLDDALIQPYSGHASRQSLEVYSRLALGDAQPEYDRVIARFPV</sequence>
<dbReference type="EMBL" id="AP026563">
    <property type="protein sequence ID" value="BDP44503.1"/>
    <property type="molecule type" value="Genomic_DNA"/>
</dbReference>
<dbReference type="SUPFAM" id="SSF56349">
    <property type="entry name" value="DNA breaking-rejoining enzymes"/>
    <property type="match status" value="1"/>
</dbReference>
<dbReference type="Proteomes" id="UP001064971">
    <property type="component" value="Plasmid pDAETH-3"/>
</dbReference>
<gene>
    <name evidence="5" type="ORF">DAETH_44720</name>
</gene>
<dbReference type="RefSeq" id="WP_264778755.1">
    <property type="nucleotide sequence ID" value="NZ_AP026563.1"/>
</dbReference>
<keyword evidence="3" id="KW-0233">DNA recombination</keyword>
<proteinExistence type="predicted"/>
<evidence type="ECO:0000256" key="2">
    <source>
        <dbReference type="ARBA" id="ARBA00022908"/>
    </source>
</evidence>
<dbReference type="InterPro" id="IPR002104">
    <property type="entry name" value="Integrase_catalytic"/>
</dbReference>
<keyword evidence="6" id="KW-1185">Reference proteome</keyword>
<dbReference type="InterPro" id="IPR013762">
    <property type="entry name" value="Integrase-like_cat_sf"/>
</dbReference>
<keyword evidence="2" id="KW-0229">DNA integration</keyword>
<dbReference type="Gene3D" id="1.10.443.10">
    <property type="entry name" value="Intergrase catalytic core"/>
    <property type="match status" value="1"/>
</dbReference>
<evidence type="ECO:0000259" key="4">
    <source>
        <dbReference type="PROSITE" id="PS51898"/>
    </source>
</evidence>
<reference evidence="5" key="1">
    <citation type="submission" date="2022-07" db="EMBL/GenBank/DDBJ databases">
        <title>Complete Genome Sequence of the Radioresistant Bacterium Deinococcus aetherius ST0316, Isolated from the Air Dust collected in Lower Stratosphere above Japan.</title>
        <authorList>
            <person name="Satoh K."/>
            <person name="Hagiwara K."/>
            <person name="Katsumata K."/>
            <person name="Kubo A."/>
            <person name="Yokobori S."/>
            <person name="Yamagishi A."/>
            <person name="Oono Y."/>
            <person name="Narumi I."/>
        </authorList>
    </citation>
    <scope>NUCLEOTIDE SEQUENCE</scope>
    <source>
        <strain evidence="5">ST0316</strain>
        <plasmid evidence="5">pDAETH-3</plasmid>
    </source>
</reference>
<dbReference type="PANTHER" id="PTHR30349">
    <property type="entry name" value="PHAGE INTEGRASE-RELATED"/>
    <property type="match status" value="1"/>
</dbReference>
<accession>A0ABM8ALB0</accession>
<dbReference type="Pfam" id="PF00589">
    <property type="entry name" value="Phage_integrase"/>
    <property type="match status" value="1"/>
</dbReference>
<dbReference type="PROSITE" id="PS51898">
    <property type="entry name" value="TYR_RECOMBINASE"/>
    <property type="match status" value="1"/>
</dbReference>
<dbReference type="CDD" id="cd00397">
    <property type="entry name" value="DNA_BRE_C"/>
    <property type="match status" value="1"/>
</dbReference>
<comment type="subcellular location">
    <subcellularLocation>
        <location evidence="1">Cytoplasm</location>
    </subcellularLocation>
</comment>
<evidence type="ECO:0000256" key="1">
    <source>
        <dbReference type="ARBA" id="ARBA00004496"/>
    </source>
</evidence>
<evidence type="ECO:0000313" key="5">
    <source>
        <dbReference type="EMBL" id="BDP44503.1"/>
    </source>
</evidence>
<name>A0ABM8ALB0_9DEIO</name>
<feature type="domain" description="Tyr recombinase" evidence="4">
    <location>
        <begin position="51"/>
        <end position="228"/>
    </location>
</feature>
<protein>
    <submittedName>
        <fullName evidence="5">Integrase</fullName>
    </submittedName>
</protein>
<geneLocation type="plasmid" evidence="5 6">
    <name>pDAETH-3</name>
</geneLocation>
<evidence type="ECO:0000313" key="6">
    <source>
        <dbReference type="Proteomes" id="UP001064971"/>
    </source>
</evidence>
<dbReference type="InterPro" id="IPR011010">
    <property type="entry name" value="DNA_brk_join_enz"/>
</dbReference>
<evidence type="ECO:0000256" key="3">
    <source>
        <dbReference type="ARBA" id="ARBA00023172"/>
    </source>
</evidence>
<organism evidence="5 6">
    <name type="scientific">Deinococcus aetherius</name>
    <dbReference type="NCBI Taxonomy" id="200252"/>
    <lineage>
        <taxon>Bacteria</taxon>
        <taxon>Thermotogati</taxon>
        <taxon>Deinococcota</taxon>
        <taxon>Deinococci</taxon>
        <taxon>Deinococcales</taxon>
        <taxon>Deinococcaceae</taxon>
        <taxon>Deinococcus</taxon>
    </lineage>
</organism>
<dbReference type="PANTHER" id="PTHR30349:SF77">
    <property type="entry name" value="TYROSINE RECOMBINASE XERC"/>
    <property type="match status" value="1"/>
</dbReference>
<dbReference type="InterPro" id="IPR050090">
    <property type="entry name" value="Tyrosine_recombinase_XerCD"/>
</dbReference>
<keyword evidence="5" id="KW-0614">Plasmid</keyword>